<protein>
    <submittedName>
        <fullName evidence="2">Uncharacterized protein</fullName>
    </submittedName>
</protein>
<reference evidence="2" key="1">
    <citation type="submission" date="2015-07" db="EMBL/GenBank/DDBJ databases">
        <title>MeaNS - Measles Nucleotide Surveillance Program.</title>
        <authorList>
            <person name="Tran T."/>
            <person name="Druce J."/>
        </authorList>
    </citation>
    <scope>NUCLEOTIDE SEQUENCE</scope>
    <source>
        <strain evidence="2">UCB-OBI-ISO-001</strain>
        <tissue evidence="2">Gonad</tissue>
    </source>
</reference>
<feature type="region of interest" description="Disordered" evidence="1">
    <location>
        <begin position="57"/>
        <end position="95"/>
    </location>
</feature>
<accession>A0A0L8HY50</accession>
<dbReference type="EMBL" id="KQ417023">
    <property type="protein sequence ID" value="KOF94153.1"/>
    <property type="molecule type" value="Genomic_DNA"/>
</dbReference>
<name>A0A0L8HY50_OCTBM</name>
<organism evidence="2">
    <name type="scientific">Octopus bimaculoides</name>
    <name type="common">California two-spotted octopus</name>
    <dbReference type="NCBI Taxonomy" id="37653"/>
    <lineage>
        <taxon>Eukaryota</taxon>
        <taxon>Metazoa</taxon>
        <taxon>Spiralia</taxon>
        <taxon>Lophotrochozoa</taxon>
        <taxon>Mollusca</taxon>
        <taxon>Cephalopoda</taxon>
        <taxon>Coleoidea</taxon>
        <taxon>Octopodiformes</taxon>
        <taxon>Octopoda</taxon>
        <taxon>Incirrata</taxon>
        <taxon>Octopodidae</taxon>
        <taxon>Octopus</taxon>
    </lineage>
</organism>
<evidence type="ECO:0000256" key="1">
    <source>
        <dbReference type="SAM" id="MobiDB-lite"/>
    </source>
</evidence>
<gene>
    <name evidence="2" type="ORF">OCBIM_22002632mg</name>
</gene>
<sequence length="95" mass="10602">MAHPRIKFFKSGTEDDKYRYARVAEEDYKERLFQEHVLNKFIIDVSNDVKEGRLIVSPAATPTQSPVATPKKGPVEAEGVGEDGKQKVPCSLSQP</sequence>
<evidence type="ECO:0000313" key="2">
    <source>
        <dbReference type="EMBL" id="KOF94153.1"/>
    </source>
</evidence>
<dbReference type="AlphaFoldDB" id="A0A0L8HY50"/>
<proteinExistence type="predicted"/>